<dbReference type="OrthoDB" id="1380361at2759"/>
<dbReference type="Gene3D" id="3.30.420.10">
    <property type="entry name" value="Ribonuclease H-like superfamily/Ribonuclease H"/>
    <property type="match status" value="1"/>
</dbReference>
<feature type="compositionally biased region" description="Polar residues" evidence="1">
    <location>
        <begin position="300"/>
        <end position="309"/>
    </location>
</feature>
<dbReference type="InterPro" id="IPR036397">
    <property type="entry name" value="RNaseH_sf"/>
</dbReference>
<dbReference type="Pfam" id="PF13976">
    <property type="entry name" value="gag_pre-integrs"/>
    <property type="match status" value="1"/>
</dbReference>
<organism evidence="3 4">
    <name type="scientific">Acer yangbiense</name>
    <dbReference type="NCBI Taxonomy" id="1000413"/>
    <lineage>
        <taxon>Eukaryota</taxon>
        <taxon>Viridiplantae</taxon>
        <taxon>Streptophyta</taxon>
        <taxon>Embryophyta</taxon>
        <taxon>Tracheophyta</taxon>
        <taxon>Spermatophyta</taxon>
        <taxon>Magnoliopsida</taxon>
        <taxon>eudicotyledons</taxon>
        <taxon>Gunneridae</taxon>
        <taxon>Pentapetalae</taxon>
        <taxon>rosids</taxon>
        <taxon>malvids</taxon>
        <taxon>Sapindales</taxon>
        <taxon>Sapindaceae</taxon>
        <taxon>Hippocastanoideae</taxon>
        <taxon>Acereae</taxon>
        <taxon>Acer</taxon>
    </lineage>
</organism>
<name>A0A5C7IJ58_9ROSI</name>
<feature type="region of interest" description="Disordered" evidence="1">
    <location>
        <begin position="370"/>
        <end position="390"/>
    </location>
</feature>
<evidence type="ECO:0000256" key="1">
    <source>
        <dbReference type="SAM" id="MobiDB-lite"/>
    </source>
</evidence>
<dbReference type="InterPro" id="IPR039537">
    <property type="entry name" value="Retrotran_Ty1/copia-like"/>
</dbReference>
<evidence type="ECO:0000313" key="4">
    <source>
        <dbReference type="Proteomes" id="UP000323000"/>
    </source>
</evidence>
<comment type="caution">
    <text evidence="3">The sequence shown here is derived from an EMBL/GenBank/DDBJ whole genome shotgun (WGS) entry which is preliminary data.</text>
</comment>
<dbReference type="Proteomes" id="UP000323000">
    <property type="component" value="Chromosome 2"/>
</dbReference>
<feature type="compositionally biased region" description="Basic and acidic residues" evidence="1">
    <location>
        <begin position="379"/>
        <end position="390"/>
    </location>
</feature>
<dbReference type="PANTHER" id="PTHR42648">
    <property type="entry name" value="TRANSPOSASE, PUTATIVE-RELATED"/>
    <property type="match status" value="1"/>
</dbReference>
<dbReference type="SUPFAM" id="SSF53098">
    <property type="entry name" value="Ribonuclease H-like"/>
    <property type="match status" value="1"/>
</dbReference>
<dbReference type="InterPro" id="IPR012337">
    <property type="entry name" value="RNaseH-like_sf"/>
</dbReference>
<keyword evidence="4" id="KW-1185">Reference proteome</keyword>
<proteinExistence type="predicted"/>
<accession>A0A5C7IJ58</accession>
<dbReference type="EMBL" id="VAHF01000002">
    <property type="protein sequence ID" value="TXG69099.1"/>
    <property type="molecule type" value="Genomic_DNA"/>
</dbReference>
<reference evidence="4" key="1">
    <citation type="journal article" date="2019" name="Gigascience">
        <title>De novo genome assembly of the endangered Acer yangbiense, a plant species with extremely small populations endemic to Yunnan Province, China.</title>
        <authorList>
            <person name="Yang J."/>
            <person name="Wariss H.M."/>
            <person name="Tao L."/>
            <person name="Zhang R."/>
            <person name="Yun Q."/>
            <person name="Hollingsworth P."/>
            <person name="Dao Z."/>
            <person name="Luo G."/>
            <person name="Guo H."/>
            <person name="Ma Y."/>
            <person name="Sun W."/>
        </authorList>
    </citation>
    <scope>NUCLEOTIDE SEQUENCE [LARGE SCALE GENOMIC DNA]</scope>
    <source>
        <strain evidence="4">cv. Malutang</strain>
    </source>
</reference>
<evidence type="ECO:0000259" key="2">
    <source>
        <dbReference type="Pfam" id="PF13976"/>
    </source>
</evidence>
<feature type="compositionally biased region" description="Polar residues" evidence="1">
    <location>
        <begin position="263"/>
        <end position="277"/>
    </location>
</feature>
<dbReference type="PANTHER" id="PTHR42648:SF26">
    <property type="entry name" value="INTEGRASE CATALYTIC DOMAIN-CONTAINING PROTEIN"/>
    <property type="match status" value="1"/>
</dbReference>
<sequence>MLKFASNTIPNVHSFGFQNNVNKTSANVVHSQNNSIPYNAFVAAKTSSVIWHAKLGHPSPLILKKVLNTLHFPFDIHSTPFCDSCKLGKLHKLPFQRINITAKTPLELVYSDVWGPAPMLSAEGYRYYIAFVDAYTRFTWIFPLKLKSDAFQAFVKFKNSIELQLDRKIKCFQADMEVYATKVISVSALQVCRVYISRHVVFNEQKFPYKELFKGTLSTNGTAGFFQSNVERLVNSLPSLFQMFDATHCSQSLRDQSLLEHQNWSHGNGHHSTSSDTLPYPRVNGEPQPVGSAVKPIRSATVTNHNGIDQNGQSSNTSGSSHSTSFNTREFQLIRPAAVTHQNRVDHTNSHRMVTRSMTGLAMCTANAEAQQQRRKTSSKLDRRKVSLGS</sequence>
<dbReference type="AlphaFoldDB" id="A0A5C7IJ58"/>
<feature type="compositionally biased region" description="Low complexity" evidence="1">
    <location>
        <begin position="310"/>
        <end position="325"/>
    </location>
</feature>
<dbReference type="InterPro" id="IPR025724">
    <property type="entry name" value="GAG-pre-integrase_dom"/>
</dbReference>
<evidence type="ECO:0000313" key="3">
    <source>
        <dbReference type="EMBL" id="TXG69099.1"/>
    </source>
</evidence>
<feature type="domain" description="GAG-pre-integrase" evidence="2">
    <location>
        <begin position="32"/>
        <end position="89"/>
    </location>
</feature>
<dbReference type="GO" id="GO:0003676">
    <property type="term" value="F:nucleic acid binding"/>
    <property type="evidence" value="ECO:0007669"/>
    <property type="project" value="InterPro"/>
</dbReference>
<gene>
    <name evidence="3" type="ORF">EZV62_004034</name>
</gene>
<protein>
    <recommendedName>
        <fullName evidence="2">GAG-pre-integrase domain-containing protein</fullName>
    </recommendedName>
</protein>
<feature type="region of interest" description="Disordered" evidence="1">
    <location>
        <begin position="263"/>
        <end position="326"/>
    </location>
</feature>